<sequence>MLNPETIQMIYQLTLAAFLGMLVGFEREYRGKPAGLRTYMLVAVGAALFTIMSVESSLGAPYFDPSRIASQVVVGIGFIGGGLILLKGDRLEGLTTAAGLWATAAVGMAVGFGFYALAIYATVLVLFVLWALRFVEIYIHKGKSGANHEDV</sequence>
<dbReference type="GO" id="GO:0005886">
    <property type="term" value="C:plasma membrane"/>
    <property type="evidence" value="ECO:0007669"/>
    <property type="project" value="UniProtKB-SubCell"/>
</dbReference>
<gene>
    <name evidence="9" type="ORF">UW53_C0003G0045</name>
</gene>
<dbReference type="Proteomes" id="UP000034087">
    <property type="component" value="Unassembled WGS sequence"/>
</dbReference>
<comment type="similarity">
    <text evidence="2">Belongs to the MgtC/SapB family.</text>
</comment>
<reference evidence="9 10" key="1">
    <citation type="journal article" date="2015" name="Nature">
        <title>rRNA introns, odd ribosomes, and small enigmatic genomes across a large radiation of phyla.</title>
        <authorList>
            <person name="Brown C.T."/>
            <person name="Hug L.A."/>
            <person name="Thomas B.C."/>
            <person name="Sharon I."/>
            <person name="Castelle C.J."/>
            <person name="Singh A."/>
            <person name="Wilkins M.J."/>
            <person name="Williams K.H."/>
            <person name="Banfield J.F."/>
        </authorList>
    </citation>
    <scope>NUCLEOTIDE SEQUENCE [LARGE SCALE GENOMIC DNA]</scope>
</reference>
<evidence type="ECO:0000256" key="5">
    <source>
        <dbReference type="ARBA" id="ARBA00022989"/>
    </source>
</evidence>
<accession>A0A0G1LJX4</accession>
<evidence type="ECO:0000256" key="1">
    <source>
        <dbReference type="ARBA" id="ARBA00004651"/>
    </source>
</evidence>
<organism evidence="9 10">
    <name type="scientific">Candidatus Giovannonibacteria bacterium GW2011_GWA1_44_25</name>
    <dbReference type="NCBI Taxonomy" id="1618645"/>
    <lineage>
        <taxon>Bacteria</taxon>
        <taxon>Candidatus Giovannoniibacteriota</taxon>
    </lineage>
</organism>
<name>A0A0G1LJX4_9BACT</name>
<feature type="transmembrane region" description="Helical" evidence="7">
    <location>
        <begin position="6"/>
        <end position="26"/>
    </location>
</feature>
<dbReference type="InterPro" id="IPR049177">
    <property type="entry name" value="MgtC_SapB_SrpB_YhiD_N"/>
</dbReference>
<evidence type="ECO:0000256" key="6">
    <source>
        <dbReference type="ARBA" id="ARBA00023136"/>
    </source>
</evidence>
<dbReference type="PANTHER" id="PTHR33778:SF1">
    <property type="entry name" value="MAGNESIUM TRANSPORTER YHID-RELATED"/>
    <property type="match status" value="1"/>
</dbReference>
<dbReference type="PRINTS" id="PR01837">
    <property type="entry name" value="MGTCSAPBPROT"/>
</dbReference>
<keyword evidence="3" id="KW-1003">Cell membrane</keyword>
<evidence type="ECO:0000256" key="4">
    <source>
        <dbReference type="ARBA" id="ARBA00022692"/>
    </source>
</evidence>
<feature type="transmembrane region" description="Helical" evidence="7">
    <location>
        <begin position="68"/>
        <end position="86"/>
    </location>
</feature>
<comment type="caution">
    <text evidence="9">The sequence shown here is derived from an EMBL/GenBank/DDBJ whole genome shotgun (WGS) entry which is preliminary data.</text>
</comment>
<comment type="subcellular location">
    <subcellularLocation>
        <location evidence="1">Cell membrane</location>
        <topology evidence="1">Multi-pass membrane protein</topology>
    </subcellularLocation>
</comment>
<dbReference type="PANTHER" id="PTHR33778">
    <property type="entry name" value="PROTEIN MGTC"/>
    <property type="match status" value="1"/>
</dbReference>
<feature type="domain" description="MgtC/SapB/SrpB/YhiD N-terminal" evidence="8">
    <location>
        <begin position="13"/>
        <end position="136"/>
    </location>
</feature>
<proteinExistence type="inferred from homology"/>
<dbReference type="AlphaFoldDB" id="A0A0G1LJX4"/>
<keyword evidence="5 7" id="KW-1133">Transmembrane helix</keyword>
<keyword evidence="6 7" id="KW-0472">Membrane</keyword>
<dbReference type="Pfam" id="PF02308">
    <property type="entry name" value="MgtC"/>
    <property type="match status" value="1"/>
</dbReference>
<dbReference type="PATRIC" id="fig|1618645.3.peg.250"/>
<evidence type="ECO:0000256" key="3">
    <source>
        <dbReference type="ARBA" id="ARBA00022475"/>
    </source>
</evidence>
<evidence type="ECO:0000259" key="8">
    <source>
        <dbReference type="Pfam" id="PF02308"/>
    </source>
</evidence>
<protein>
    <submittedName>
        <fullName evidence="9">MgtC/SapB transporter</fullName>
    </submittedName>
</protein>
<dbReference type="InterPro" id="IPR003416">
    <property type="entry name" value="MgtC/SapB/SrpB/YhiD_fam"/>
</dbReference>
<evidence type="ECO:0000313" key="9">
    <source>
        <dbReference type="EMBL" id="KKT60134.1"/>
    </source>
</evidence>
<keyword evidence="4 7" id="KW-0812">Transmembrane</keyword>
<evidence type="ECO:0000313" key="10">
    <source>
        <dbReference type="Proteomes" id="UP000034087"/>
    </source>
</evidence>
<evidence type="ECO:0000256" key="2">
    <source>
        <dbReference type="ARBA" id="ARBA00009298"/>
    </source>
</evidence>
<dbReference type="EMBL" id="LCIR01000003">
    <property type="protein sequence ID" value="KKT60134.1"/>
    <property type="molecule type" value="Genomic_DNA"/>
</dbReference>
<evidence type="ECO:0000256" key="7">
    <source>
        <dbReference type="SAM" id="Phobius"/>
    </source>
</evidence>
<feature type="transmembrane region" description="Helical" evidence="7">
    <location>
        <begin position="38"/>
        <end position="62"/>
    </location>
</feature>
<feature type="transmembrane region" description="Helical" evidence="7">
    <location>
        <begin position="117"/>
        <end position="135"/>
    </location>
</feature>